<feature type="coiled-coil region" evidence="6">
    <location>
        <begin position="926"/>
        <end position="1065"/>
    </location>
</feature>
<name>A0A8C3Y789_CATUS</name>
<evidence type="ECO:0000256" key="5">
    <source>
        <dbReference type="ARBA" id="ARBA00023136"/>
    </source>
</evidence>
<dbReference type="AlphaFoldDB" id="A0A8C3Y789"/>
<organism evidence="10 11">
    <name type="scientific">Catharus ustulatus</name>
    <name type="common">Russet-backed thrush</name>
    <name type="synonym">Hylocichla ustulatus</name>
    <dbReference type="NCBI Taxonomy" id="91951"/>
    <lineage>
        <taxon>Eukaryota</taxon>
        <taxon>Metazoa</taxon>
        <taxon>Chordata</taxon>
        <taxon>Craniata</taxon>
        <taxon>Vertebrata</taxon>
        <taxon>Euteleostomi</taxon>
        <taxon>Archelosauria</taxon>
        <taxon>Archosauria</taxon>
        <taxon>Dinosauria</taxon>
        <taxon>Saurischia</taxon>
        <taxon>Theropoda</taxon>
        <taxon>Coelurosauria</taxon>
        <taxon>Aves</taxon>
        <taxon>Neognathae</taxon>
        <taxon>Neoaves</taxon>
        <taxon>Telluraves</taxon>
        <taxon>Australaves</taxon>
        <taxon>Passeriformes</taxon>
        <taxon>Turdidae</taxon>
        <taxon>Catharus</taxon>
    </lineage>
</organism>
<evidence type="ECO:0000256" key="4">
    <source>
        <dbReference type="ARBA" id="ARBA00022989"/>
    </source>
</evidence>
<feature type="domain" description="Ribosome receptor lysine/proline rich" evidence="9">
    <location>
        <begin position="29"/>
        <end position="128"/>
    </location>
</feature>
<feature type="region of interest" description="Disordered" evidence="7">
    <location>
        <begin position="48"/>
        <end position="197"/>
    </location>
</feature>
<sequence length="1125" mass="129432">MEFYESTYFIILIPSVVITVIFLFFWLFMKETLYDEVLAKQRRDLKFAPSKADKKKTEKKKNKKKEAQNGNIHESDSESVPRDFKLSDALSTDEEHVAAVPAGVPEATAGLRERKKKEKKHKANQDDHVTKDSEGSKSSGKKVDPVPVTKQPTPPSEPTAAKKKPGQKKQKNGMDDQDSKTDSVVSPAKKQEPVLLHQEIKQENVSGKKKVSAKKQKVDNVLVDEPLIQATTYIPLMDNSDSGTLEKREPAEVVKHNVNEGIQKSSGKKLKNETDKENAEVKFKDFVTSMKNMIFSEDEARCVVEVLKEKSGAIHDFLQKASKAETAAALHQLQDKEKMLSAMKEEAAVAKEQCKQLSQELVAEKERNGLVTTKLRERINALEKEHGTFQSKIHVSYQESQQMKMKFQQLREQMEAEISHLKQENGILRDAVSTSTNQMESKQSAELNKLRQDYARLMNELGEKSSKLQQEELQKKNAEQAVAQLKVQQQEAERRWEEIQAYLRKRTAEHEAAQQDVQNKLVAKDNEIQSLHSKLTDTMVSKQQLEQRMLQLLEAEQKRATEEDSMQMQVQLIEQNDALNAQLQKFHSQMAAQVQIAEKDKQIKQMEDSLGNERANLTSKEEELKAAAAHELERMQKSIHIKDDKIRTLEDQLREELTQISNTKEEFKVRSKTGVFGLVFSKFSSLQSMRERDDKIKTVEELLEAGLIQVATKEEELKALRTENSSLRKELQTAHFFQPAHVVSLLFLRIHEKDGKIKSVEELLQAEILKVASKEKTVQVSLCNPCLPFCVDATTTFVCYCMAFYNDQFVASIFVAFLLKGEEEQMKKLKAMVEEKEKEIANQVKQLQDLREKNWEAMEALASTEKLLQDKVNKTAKEKQQHLEAAEVETRQLLQKLFPKVSLPSNMSHSEWICGFEKMAKEYLREASGSEDVKAMEQKLKEAEEMHILLQLECEKYKSVLAETEGILQRLQRSVEEEESKWKIKVEESQKELKQVRSVVTSLQHEVERLKEDNKEVETLKKEREHLESELEKAEIERSTYVSEVRELKTQLNETLSKLKVDQNEREKVAGDLPKVSRDPYPPPTLQPEAFKSSLKWQRVASWFTKHLLYFTWCDIHYNSRDCKS</sequence>
<evidence type="ECO:0000256" key="8">
    <source>
        <dbReference type="SAM" id="Phobius"/>
    </source>
</evidence>
<reference evidence="10" key="1">
    <citation type="submission" date="2020-10" db="EMBL/GenBank/DDBJ databases">
        <title>Catharus ustulatus (Swainson's thrush) genome, bCatUst1, primary haplotype v2.</title>
        <authorList>
            <person name="Delmore K."/>
            <person name="Vafadar M."/>
            <person name="Formenti G."/>
            <person name="Chow W."/>
            <person name="Pelan S."/>
            <person name="Howe K."/>
            <person name="Rhie A."/>
            <person name="Mountcastle J."/>
            <person name="Haase B."/>
            <person name="Fedrigo O."/>
            <person name="Jarvis E.D."/>
        </authorList>
    </citation>
    <scope>NUCLEOTIDE SEQUENCE [LARGE SCALE GENOMIC DNA]</scope>
</reference>
<feature type="coiled-coil region" evidence="6">
    <location>
        <begin position="703"/>
        <end position="730"/>
    </location>
</feature>
<keyword evidence="5 8" id="KW-0472">Membrane</keyword>
<gene>
    <name evidence="10" type="primary">KTN1</name>
</gene>
<dbReference type="InterPro" id="IPR007794">
    <property type="entry name" value="Rib_rcpt_KP"/>
</dbReference>
<keyword evidence="6" id="KW-0175">Coiled coil</keyword>
<dbReference type="GO" id="GO:0005789">
    <property type="term" value="C:endoplasmic reticulum membrane"/>
    <property type="evidence" value="ECO:0007669"/>
    <property type="project" value="UniProtKB-SubCell"/>
</dbReference>
<dbReference type="Pfam" id="PF05104">
    <property type="entry name" value="Rib_recp_KP_reg"/>
    <property type="match status" value="1"/>
</dbReference>
<evidence type="ECO:0000256" key="1">
    <source>
        <dbReference type="ARBA" id="ARBA00004389"/>
    </source>
</evidence>
<comment type="subcellular location">
    <subcellularLocation>
        <location evidence="1">Endoplasmic reticulum membrane</location>
        <topology evidence="1">Single-pass membrane protein</topology>
    </subcellularLocation>
</comment>
<evidence type="ECO:0000256" key="3">
    <source>
        <dbReference type="ARBA" id="ARBA00022824"/>
    </source>
</evidence>
<keyword evidence="2 8" id="KW-0812">Transmembrane</keyword>
<evidence type="ECO:0000256" key="2">
    <source>
        <dbReference type="ARBA" id="ARBA00022692"/>
    </source>
</evidence>
<protein>
    <submittedName>
        <fullName evidence="10">Kinectin 1</fullName>
    </submittedName>
</protein>
<dbReference type="GO" id="GO:0019894">
    <property type="term" value="F:kinesin binding"/>
    <property type="evidence" value="ECO:0007669"/>
    <property type="project" value="InterPro"/>
</dbReference>
<feature type="coiled-coil region" evidence="6">
    <location>
        <begin position="397"/>
        <end position="495"/>
    </location>
</feature>
<reference evidence="10" key="2">
    <citation type="submission" date="2025-08" db="UniProtKB">
        <authorList>
            <consortium name="Ensembl"/>
        </authorList>
    </citation>
    <scope>IDENTIFICATION</scope>
</reference>
<dbReference type="InterPro" id="IPR024854">
    <property type="entry name" value="Kinectin"/>
</dbReference>
<evidence type="ECO:0000259" key="9">
    <source>
        <dbReference type="Pfam" id="PF05104"/>
    </source>
</evidence>
<evidence type="ECO:0000256" key="6">
    <source>
        <dbReference type="SAM" id="Coils"/>
    </source>
</evidence>
<reference evidence="10" key="3">
    <citation type="submission" date="2025-09" db="UniProtKB">
        <authorList>
            <consortium name="Ensembl"/>
        </authorList>
    </citation>
    <scope>IDENTIFICATION</scope>
</reference>
<evidence type="ECO:0000313" key="11">
    <source>
        <dbReference type="Proteomes" id="UP000694563"/>
    </source>
</evidence>
<feature type="transmembrane region" description="Helical" evidence="8">
    <location>
        <begin position="7"/>
        <end position="29"/>
    </location>
</feature>
<dbReference type="Proteomes" id="UP000694563">
    <property type="component" value="Chromosome 6"/>
</dbReference>
<proteinExistence type="predicted"/>
<feature type="compositionally biased region" description="Basic residues" evidence="7">
    <location>
        <begin position="161"/>
        <end position="171"/>
    </location>
</feature>
<dbReference type="GO" id="GO:0015031">
    <property type="term" value="P:protein transport"/>
    <property type="evidence" value="ECO:0007669"/>
    <property type="project" value="InterPro"/>
</dbReference>
<keyword evidence="4 8" id="KW-1133">Transmembrane helix</keyword>
<dbReference type="GO" id="GO:0007018">
    <property type="term" value="P:microtubule-based movement"/>
    <property type="evidence" value="ECO:0007669"/>
    <property type="project" value="InterPro"/>
</dbReference>
<keyword evidence="3" id="KW-0256">Endoplasmic reticulum</keyword>
<feature type="coiled-coil region" evidence="6">
    <location>
        <begin position="596"/>
        <end position="670"/>
    </location>
</feature>
<dbReference type="Ensembl" id="ENSCUST00005023401.1">
    <property type="protein sequence ID" value="ENSCUSP00005022589.1"/>
    <property type="gene ID" value="ENSCUSG00005007073.1"/>
</dbReference>
<keyword evidence="11" id="KW-1185">Reference proteome</keyword>
<feature type="compositionally biased region" description="Basic and acidic residues" evidence="7">
    <location>
        <begin position="73"/>
        <end position="86"/>
    </location>
</feature>
<dbReference type="PANTHER" id="PTHR18864">
    <property type="entry name" value="KINECTIN"/>
    <property type="match status" value="1"/>
</dbReference>
<feature type="coiled-coil region" evidence="6">
    <location>
        <begin position="333"/>
        <end position="367"/>
    </location>
</feature>
<evidence type="ECO:0000256" key="7">
    <source>
        <dbReference type="SAM" id="MobiDB-lite"/>
    </source>
</evidence>
<accession>A0A8C3Y789</accession>
<feature type="compositionally biased region" description="Basic and acidic residues" evidence="7">
    <location>
        <begin position="123"/>
        <end position="135"/>
    </location>
</feature>
<feature type="compositionally biased region" description="Basic residues" evidence="7">
    <location>
        <begin position="113"/>
        <end position="122"/>
    </location>
</feature>
<feature type="coiled-coil region" evidence="6">
    <location>
        <begin position="819"/>
        <end position="896"/>
    </location>
</feature>
<evidence type="ECO:0000313" key="10">
    <source>
        <dbReference type="Ensembl" id="ENSCUSP00005022589.1"/>
    </source>
</evidence>
<dbReference type="PANTHER" id="PTHR18864:SF1">
    <property type="entry name" value="KINECTIN"/>
    <property type="match status" value="1"/>
</dbReference>
<feature type="compositionally biased region" description="Basic and acidic residues" evidence="7">
    <location>
        <begin position="172"/>
        <end position="181"/>
    </location>
</feature>